<proteinExistence type="inferred from homology"/>
<evidence type="ECO:0000256" key="7">
    <source>
        <dbReference type="SAM" id="SignalP"/>
    </source>
</evidence>
<organism evidence="9 10">
    <name type="scientific">Nocardiopsis flavescens</name>
    <dbReference type="NCBI Taxonomy" id="758803"/>
    <lineage>
        <taxon>Bacteria</taxon>
        <taxon>Bacillati</taxon>
        <taxon>Actinomycetota</taxon>
        <taxon>Actinomycetes</taxon>
        <taxon>Streptosporangiales</taxon>
        <taxon>Nocardiopsidaceae</taxon>
        <taxon>Nocardiopsis</taxon>
    </lineage>
</organism>
<dbReference type="PANTHER" id="PTHR43806">
    <property type="entry name" value="PEPTIDASE S8"/>
    <property type="match status" value="1"/>
</dbReference>
<reference evidence="9 10" key="1">
    <citation type="submission" date="2016-11" db="EMBL/GenBank/DDBJ databases">
        <authorList>
            <person name="Jaros S."/>
            <person name="Januszkiewicz K."/>
            <person name="Wedrychowicz H."/>
        </authorList>
    </citation>
    <scope>NUCLEOTIDE SEQUENCE [LARGE SCALE GENOMIC DNA]</scope>
    <source>
        <strain evidence="9 10">CGMCC 4.5723</strain>
    </source>
</reference>
<comment type="caution">
    <text evidence="5">Lacks conserved residue(s) required for the propagation of feature annotation.</text>
</comment>
<evidence type="ECO:0000259" key="8">
    <source>
        <dbReference type="Pfam" id="PF00082"/>
    </source>
</evidence>
<dbReference type="Pfam" id="PF00082">
    <property type="entry name" value="Peptidase_S8"/>
    <property type="match status" value="1"/>
</dbReference>
<evidence type="ECO:0000313" key="10">
    <source>
        <dbReference type="Proteomes" id="UP000184452"/>
    </source>
</evidence>
<keyword evidence="10" id="KW-1185">Reference proteome</keyword>
<keyword evidence="2" id="KW-0645">Protease</keyword>
<dbReference type="InterPro" id="IPR015500">
    <property type="entry name" value="Peptidase_S8_subtilisin-rel"/>
</dbReference>
<feature type="transmembrane region" description="Helical" evidence="6">
    <location>
        <begin position="362"/>
        <end position="385"/>
    </location>
</feature>
<feature type="signal peptide" evidence="7">
    <location>
        <begin position="1"/>
        <end position="19"/>
    </location>
</feature>
<dbReference type="PROSITE" id="PS51892">
    <property type="entry name" value="SUBTILASE"/>
    <property type="match status" value="1"/>
</dbReference>
<dbReference type="PANTHER" id="PTHR43806:SF11">
    <property type="entry name" value="CEREVISIN-RELATED"/>
    <property type="match status" value="1"/>
</dbReference>
<dbReference type="GO" id="GO:0004252">
    <property type="term" value="F:serine-type endopeptidase activity"/>
    <property type="evidence" value="ECO:0007669"/>
    <property type="project" value="InterPro"/>
</dbReference>
<dbReference type="GO" id="GO:0006508">
    <property type="term" value="P:proteolysis"/>
    <property type="evidence" value="ECO:0007669"/>
    <property type="project" value="UniProtKB-KW"/>
</dbReference>
<evidence type="ECO:0000313" key="9">
    <source>
        <dbReference type="EMBL" id="SHK75048.1"/>
    </source>
</evidence>
<evidence type="ECO:0000256" key="6">
    <source>
        <dbReference type="SAM" id="Phobius"/>
    </source>
</evidence>
<keyword evidence="7" id="KW-0732">Signal</keyword>
<dbReference type="InterPro" id="IPR036852">
    <property type="entry name" value="Peptidase_S8/S53_dom_sf"/>
</dbReference>
<keyword evidence="6" id="KW-0472">Membrane</keyword>
<evidence type="ECO:0000256" key="1">
    <source>
        <dbReference type="ARBA" id="ARBA00011073"/>
    </source>
</evidence>
<name>A0A1M6V0T7_9ACTN</name>
<evidence type="ECO:0000256" key="5">
    <source>
        <dbReference type="PROSITE-ProRule" id="PRU01240"/>
    </source>
</evidence>
<dbReference type="Gene3D" id="3.40.50.200">
    <property type="entry name" value="Peptidase S8/S53 domain"/>
    <property type="match status" value="1"/>
</dbReference>
<evidence type="ECO:0000256" key="2">
    <source>
        <dbReference type="ARBA" id="ARBA00022670"/>
    </source>
</evidence>
<dbReference type="SUPFAM" id="SSF52743">
    <property type="entry name" value="Subtilisin-like"/>
    <property type="match status" value="1"/>
</dbReference>
<gene>
    <name evidence="9" type="ORF">SAMN05421803_1318</name>
</gene>
<dbReference type="PRINTS" id="PR00723">
    <property type="entry name" value="SUBTILISIN"/>
</dbReference>
<protein>
    <submittedName>
        <fullName evidence="9">Subtilase family protein</fullName>
    </submittedName>
</protein>
<dbReference type="STRING" id="758803.SAMN05421803_1318"/>
<sequence length="406" mass="39591">MLACGATALALVLAPVAAAAQPADPSPAPPAADDTAVPQVLDVSDASCAQDADRVIEDAPWTHGALGLDEAHALARGEGVTVAVLASGLDAGTPALEGAVTGGATDEDCRGYGTFLAGVVAARPRPDSGFVGVAPAARIVGVATGDPRTGEVTAAGLAASLRSAAESGARVAVVGTAVTEGSAELSEAASAAEEAGVLVVAPASVWSGDGARPGHPARESTVLSVASHSPDGRPVVQEVLLVPGEAEPARVDLIAPGSQVLGIGPGGEGHRTGQGDGVAAAFAAGTAALLLSREPGLTPRLLRERLVATAYPSALGPADPVTGSGRIDPVGAMVAAPGGPGEAVEGSEFVPDPSDRGSMESLPVLLTAGGAVLLLALAAVARPVLAGGRARGWRPARTGGRDGRRD</sequence>
<comment type="similarity">
    <text evidence="1 5">Belongs to the peptidase S8 family.</text>
</comment>
<dbReference type="EMBL" id="FQZK01000031">
    <property type="protein sequence ID" value="SHK75048.1"/>
    <property type="molecule type" value="Genomic_DNA"/>
</dbReference>
<keyword evidence="3" id="KW-0378">Hydrolase</keyword>
<dbReference type="InterPro" id="IPR000209">
    <property type="entry name" value="Peptidase_S8/S53_dom"/>
</dbReference>
<evidence type="ECO:0000256" key="4">
    <source>
        <dbReference type="ARBA" id="ARBA00022825"/>
    </source>
</evidence>
<keyword evidence="4" id="KW-0720">Serine protease</keyword>
<keyword evidence="6" id="KW-0812">Transmembrane</keyword>
<accession>A0A1M6V0T7</accession>
<dbReference type="InterPro" id="IPR050131">
    <property type="entry name" value="Peptidase_S8_subtilisin-like"/>
</dbReference>
<feature type="chain" id="PRO_5013268965" evidence="7">
    <location>
        <begin position="20"/>
        <end position="406"/>
    </location>
</feature>
<evidence type="ECO:0000256" key="3">
    <source>
        <dbReference type="ARBA" id="ARBA00022801"/>
    </source>
</evidence>
<dbReference type="AlphaFoldDB" id="A0A1M6V0T7"/>
<keyword evidence="6" id="KW-1133">Transmembrane helix</keyword>
<dbReference type="Proteomes" id="UP000184452">
    <property type="component" value="Unassembled WGS sequence"/>
</dbReference>
<feature type="domain" description="Peptidase S8/S53" evidence="8">
    <location>
        <begin position="77"/>
        <end position="310"/>
    </location>
</feature>